<dbReference type="InParanoid" id="S7XJW9"/>
<proteinExistence type="predicted"/>
<name>S7XJW9_SPRLO</name>
<feature type="transmembrane region" description="Helical" evidence="1">
    <location>
        <begin position="174"/>
        <end position="193"/>
    </location>
</feature>
<dbReference type="HOGENOM" id="CLU_1378943_0_0_1"/>
<keyword evidence="3" id="KW-1185">Reference proteome</keyword>
<dbReference type="EMBL" id="ATCN01000294">
    <property type="protein sequence ID" value="EPR79344.1"/>
    <property type="molecule type" value="Genomic_DNA"/>
</dbReference>
<organism evidence="2 3">
    <name type="scientific">Spraguea lophii (strain 42_110)</name>
    <name type="common">Microsporidian parasite</name>
    <dbReference type="NCBI Taxonomy" id="1358809"/>
    <lineage>
        <taxon>Eukaryota</taxon>
        <taxon>Fungi</taxon>
        <taxon>Fungi incertae sedis</taxon>
        <taxon>Microsporidia</taxon>
        <taxon>Spragueidae</taxon>
        <taxon>Spraguea</taxon>
    </lineage>
</organism>
<evidence type="ECO:0000256" key="1">
    <source>
        <dbReference type="SAM" id="Phobius"/>
    </source>
</evidence>
<dbReference type="VEuPathDB" id="MicrosporidiaDB:SLOPH_816"/>
<protein>
    <submittedName>
        <fullName evidence="2">Uncharacterized protein</fullName>
    </submittedName>
</protein>
<gene>
    <name evidence="2" type="ORF">SLOPH_816</name>
</gene>
<keyword evidence="1" id="KW-0812">Transmembrane</keyword>
<accession>S7XJW9</accession>
<keyword evidence="1" id="KW-0472">Membrane</keyword>
<evidence type="ECO:0000313" key="2">
    <source>
        <dbReference type="EMBL" id="EPR79344.1"/>
    </source>
</evidence>
<dbReference type="AlphaFoldDB" id="S7XJW9"/>
<reference evidence="3" key="1">
    <citation type="journal article" date="2013" name="PLoS Genet.">
        <title>The genome of Spraguea lophii and the basis of host-microsporidian interactions.</title>
        <authorList>
            <person name="Campbell S.E."/>
            <person name="Williams T.A."/>
            <person name="Yousuf A."/>
            <person name="Soanes D.M."/>
            <person name="Paszkiewicz K.H."/>
            <person name="Williams B.A.P."/>
        </authorList>
    </citation>
    <scope>NUCLEOTIDE SEQUENCE [LARGE SCALE GENOMIC DNA]</scope>
    <source>
        <strain evidence="3">42_110</strain>
    </source>
</reference>
<keyword evidence="1" id="KW-1133">Transmembrane helix</keyword>
<sequence>MVNALYFLFFSVCESNHKKDKTCKESLKNNIKSDNDIGFLKDIRIIKNMSLNFDKKNNTLLAKTGSPLSDISSLQFYSYNITTNEIKLEDIKFDLNKKSIEDGSDNQEKDEENEILVEVDDSIFKDNEKTFLLLEKDKDGSQMRSNFFRFNVQDEKFEIDNNIEKKQANCKLKFYIMWFFIGICAGVVITILIEKALG</sequence>
<evidence type="ECO:0000313" key="3">
    <source>
        <dbReference type="Proteomes" id="UP000014978"/>
    </source>
</evidence>
<dbReference type="Proteomes" id="UP000014978">
    <property type="component" value="Unassembled WGS sequence"/>
</dbReference>
<comment type="caution">
    <text evidence="2">The sequence shown here is derived from an EMBL/GenBank/DDBJ whole genome shotgun (WGS) entry which is preliminary data.</text>
</comment>